<feature type="transmembrane region" description="Helical" evidence="5">
    <location>
        <begin position="202"/>
        <end position="226"/>
    </location>
</feature>
<organism evidence="7 8">
    <name type="scientific">Aplysia californica</name>
    <name type="common">California sea hare</name>
    <dbReference type="NCBI Taxonomy" id="6500"/>
    <lineage>
        <taxon>Eukaryota</taxon>
        <taxon>Metazoa</taxon>
        <taxon>Spiralia</taxon>
        <taxon>Lophotrochozoa</taxon>
        <taxon>Mollusca</taxon>
        <taxon>Gastropoda</taxon>
        <taxon>Heterobranchia</taxon>
        <taxon>Euthyneura</taxon>
        <taxon>Tectipleura</taxon>
        <taxon>Aplysiida</taxon>
        <taxon>Aplysioidea</taxon>
        <taxon>Aplysiidae</taxon>
        <taxon>Aplysia</taxon>
    </lineage>
</organism>
<dbReference type="InterPro" id="IPR020846">
    <property type="entry name" value="MFS_dom"/>
</dbReference>
<evidence type="ECO:0000256" key="5">
    <source>
        <dbReference type="SAM" id="Phobius"/>
    </source>
</evidence>
<feature type="transmembrane region" description="Helical" evidence="5">
    <location>
        <begin position="461"/>
        <end position="483"/>
    </location>
</feature>
<dbReference type="InterPro" id="IPR036259">
    <property type="entry name" value="MFS_trans_sf"/>
</dbReference>
<name>A0ABM1AEV7_APLCA</name>
<dbReference type="CDD" id="cd17317">
    <property type="entry name" value="MFS_SLC22"/>
    <property type="match status" value="1"/>
</dbReference>
<protein>
    <submittedName>
        <fullName evidence="8">Organic cation transporter protein</fullName>
    </submittedName>
</protein>
<keyword evidence="3 5" id="KW-1133">Transmembrane helix</keyword>
<dbReference type="Proteomes" id="UP000694888">
    <property type="component" value="Unplaced"/>
</dbReference>
<feature type="transmembrane region" description="Helical" evidence="5">
    <location>
        <begin position="263"/>
        <end position="282"/>
    </location>
</feature>
<evidence type="ECO:0000313" key="8">
    <source>
        <dbReference type="RefSeq" id="XP_012946344.1"/>
    </source>
</evidence>
<feature type="transmembrane region" description="Helical" evidence="5">
    <location>
        <begin position="178"/>
        <end position="196"/>
    </location>
</feature>
<evidence type="ECO:0000256" key="1">
    <source>
        <dbReference type="ARBA" id="ARBA00004141"/>
    </source>
</evidence>
<reference evidence="8" key="1">
    <citation type="submission" date="2025-08" db="UniProtKB">
        <authorList>
            <consortium name="RefSeq"/>
        </authorList>
    </citation>
    <scope>IDENTIFICATION</scope>
</reference>
<comment type="subcellular location">
    <subcellularLocation>
        <location evidence="1">Membrane</location>
        <topology evidence="1">Multi-pass membrane protein</topology>
    </subcellularLocation>
</comment>
<dbReference type="SUPFAM" id="SSF103473">
    <property type="entry name" value="MFS general substrate transporter"/>
    <property type="match status" value="1"/>
</dbReference>
<evidence type="ECO:0000256" key="2">
    <source>
        <dbReference type="ARBA" id="ARBA00022692"/>
    </source>
</evidence>
<evidence type="ECO:0000256" key="3">
    <source>
        <dbReference type="ARBA" id="ARBA00022989"/>
    </source>
</evidence>
<keyword evidence="2 5" id="KW-0812">Transmembrane</keyword>
<proteinExistence type="predicted"/>
<dbReference type="PANTHER" id="PTHR24064">
    <property type="entry name" value="SOLUTE CARRIER FAMILY 22 MEMBER"/>
    <property type="match status" value="1"/>
</dbReference>
<dbReference type="RefSeq" id="XP_012946344.1">
    <property type="nucleotide sequence ID" value="XM_013090890.2"/>
</dbReference>
<feature type="transmembrane region" description="Helical" evidence="5">
    <location>
        <begin position="238"/>
        <end position="257"/>
    </location>
</feature>
<evidence type="ECO:0000313" key="7">
    <source>
        <dbReference type="Proteomes" id="UP000694888"/>
    </source>
</evidence>
<dbReference type="GeneID" id="101856315"/>
<keyword evidence="4 5" id="KW-0472">Membrane</keyword>
<gene>
    <name evidence="8" type="primary">LOC101856315</name>
</gene>
<feature type="transmembrane region" description="Helical" evidence="5">
    <location>
        <begin position="341"/>
        <end position="361"/>
    </location>
</feature>
<dbReference type="InterPro" id="IPR005828">
    <property type="entry name" value="MFS_sugar_transport-like"/>
</dbReference>
<feature type="transmembrane region" description="Helical" evidence="5">
    <location>
        <begin position="373"/>
        <end position="395"/>
    </location>
</feature>
<accession>A0ABM1AEV7</accession>
<dbReference type="Gene3D" id="1.20.1250.20">
    <property type="entry name" value="MFS general substrate transporter like domains"/>
    <property type="match status" value="1"/>
</dbReference>
<evidence type="ECO:0000259" key="6">
    <source>
        <dbReference type="PROSITE" id="PS50850"/>
    </source>
</evidence>
<dbReference type="Pfam" id="PF00083">
    <property type="entry name" value="Sugar_tr"/>
    <property type="match status" value="1"/>
</dbReference>
<evidence type="ECO:0000256" key="4">
    <source>
        <dbReference type="ARBA" id="ARBA00023136"/>
    </source>
</evidence>
<keyword evidence="7" id="KW-1185">Reference proteome</keyword>
<feature type="transmembrane region" description="Helical" evidence="5">
    <location>
        <begin position="498"/>
        <end position="517"/>
    </location>
</feature>
<feature type="domain" description="Major facilitator superfamily (MFS) profile" evidence="6">
    <location>
        <begin position="32"/>
        <end position="522"/>
    </location>
</feature>
<feature type="transmembrane region" description="Helical" evidence="5">
    <location>
        <begin position="429"/>
        <end position="449"/>
    </location>
</feature>
<feature type="transmembrane region" description="Helical" evidence="5">
    <location>
        <begin position="402"/>
        <end position="423"/>
    </location>
</feature>
<dbReference type="PROSITE" id="PS50850">
    <property type="entry name" value="MFS"/>
    <property type="match status" value="1"/>
</dbReference>
<feature type="transmembrane region" description="Helical" evidence="5">
    <location>
        <begin position="31"/>
        <end position="54"/>
    </location>
</feature>
<sequence length="571" mass="63615">MAAEKDPNDVEFKRFDDLLLKIGHFGRFQKLMLIFIAVISFVVGYQNVSSVFTLNIPKHRCQIPGLPNDTYLIQSDAHLHLINESIPLEPDGEYSECNIFENLLSGNSSSANSSRPQKTCSSWVYDKTVFERTLTTDLNLVCGNKIFRSHSNMLMFAGKFLGAISQGFASDKFGRRRVVIATAAGILVGSIGHAFVSDLTTLFIFRFIIGMMTTAHYLALFVLVIEYMDPKHRTIVSLVNRMSFTLTQMSLIPIAYLQNDWQVLQTIIIWPSVLLFLVIWFIPESSRWLVAKNKRGRAEKIVQRAARINRVKLPQNVMSELQVNSDRTSVSPWPLFNNPKLCVRWAVIYSNWFVISMTYYGLTLNVSNMGGNIFLNFFLTVIVDFVASTTTGLLAEKFSRKRFHITVLTIGGCACAASFIPVITGGNKWIVIAVSMVGKMGISSAYFLIYQLTAELFPTTYRAFGLGSSSMVARIGGIASPYIADLNTYVQGPFGEVLPQLVFGGAGIVGGLLALLLPDTRNRKLPETIADAVNYDQATVVTEHNNDATKETELADSKISEDDEQILKEHV</sequence>